<feature type="compositionally biased region" description="Gly residues" evidence="1">
    <location>
        <begin position="192"/>
        <end position="207"/>
    </location>
</feature>
<organism evidence="2 3">
    <name type="scientific">Morchella conica CCBAS932</name>
    <dbReference type="NCBI Taxonomy" id="1392247"/>
    <lineage>
        <taxon>Eukaryota</taxon>
        <taxon>Fungi</taxon>
        <taxon>Dikarya</taxon>
        <taxon>Ascomycota</taxon>
        <taxon>Pezizomycotina</taxon>
        <taxon>Pezizomycetes</taxon>
        <taxon>Pezizales</taxon>
        <taxon>Morchellaceae</taxon>
        <taxon>Morchella</taxon>
    </lineage>
</organism>
<dbReference type="InParanoid" id="A0A3N4L8H0"/>
<evidence type="ECO:0000256" key="1">
    <source>
        <dbReference type="SAM" id="MobiDB-lite"/>
    </source>
</evidence>
<dbReference type="EMBL" id="ML119118">
    <property type="protein sequence ID" value="RPB14295.1"/>
    <property type="molecule type" value="Genomic_DNA"/>
</dbReference>
<reference evidence="2 3" key="1">
    <citation type="journal article" date="2018" name="Nat. Ecol. Evol.">
        <title>Pezizomycetes genomes reveal the molecular basis of ectomycorrhizal truffle lifestyle.</title>
        <authorList>
            <person name="Murat C."/>
            <person name="Payen T."/>
            <person name="Noel B."/>
            <person name="Kuo A."/>
            <person name="Morin E."/>
            <person name="Chen J."/>
            <person name="Kohler A."/>
            <person name="Krizsan K."/>
            <person name="Balestrini R."/>
            <person name="Da Silva C."/>
            <person name="Montanini B."/>
            <person name="Hainaut M."/>
            <person name="Levati E."/>
            <person name="Barry K.W."/>
            <person name="Belfiori B."/>
            <person name="Cichocki N."/>
            <person name="Clum A."/>
            <person name="Dockter R.B."/>
            <person name="Fauchery L."/>
            <person name="Guy J."/>
            <person name="Iotti M."/>
            <person name="Le Tacon F."/>
            <person name="Lindquist E.A."/>
            <person name="Lipzen A."/>
            <person name="Malagnac F."/>
            <person name="Mello A."/>
            <person name="Molinier V."/>
            <person name="Miyauchi S."/>
            <person name="Poulain J."/>
            <person name="Riccioni C."/>
            <person name="Rubini A."/>
            <person name="Sitrit Y."/>
            <person name="Splivallo R."/>
            <person name="Traeger S."/>
            <person name="Wang M."/>
            <person name="Zifcakova L."/>
            <person name="Wipf D."/>
            <person name="Zambonelli A."/>
            <person name="Paolocci F."/>
            <person name="Nowrousian M."/>
            <person name="Ottonello S."/>
            <person name="Baldrian P."/>
            <person name="Spatafora J.W."/>
            <person name="Henrissat B."/>
            <person name="Nagy L.G."/>
            <person name="Aury J.M."/>
            <person name="Wincker P."/>
            <person name="Grigoriev I.V."/>
            <person name="Bonfante P."/>
            <person name="Martin F.M."/>
        </authorList>
    </citation>
    <scope>NUCLEOTIDE SEQUENCE [LARGE SCALE GENOMIC DNA]</scope>
    <source>
        <strain evidence="2 3">CCBAS932</strain>
    </source>
</reference>
<feature type="region of interest" description="Disordered" evidence="1">
    <location>
        <begin position="1"/>
        <end position="207"/>
    </location>
</feature>
<gene>
    <name evidence="2" type="ORF">P167DRAFT_543839</name>
</gene>
<proteinExistence type="predicted"/>
<evidence type="ECO:0000313" key="3">
    <source>
        <dbReference type="Proteomes" id="UP000277580"/>
    </source>
</evidence>
<keyword evidence="3" id="KW-1185">Reference proteome</keyword>
<evidence type="ECO:0000313" key="2">
    <source>
        <dbReference type="EMBL" id="RPB14295.1"/>
    </source>
</evidence>
<dbReference type="OrthoDB" id="5368378at2759"/>
<sequence>MSEIYNPHTRTWEYIPSEPTHGLYSGSRGLQTYSPPSPAESESDPYADGLEMRSTRPTTTSSTFGLSTRKPRRSPPRAPFGGSETATHNSHSSEQSCCGSRHTEEHLRTPPKPAPRYDEEGPEMQHSLSPRPNAAKRNSSGSSAGRPVMKNTRTSFTANGDRVEEYSGEGSLRIGTHWVDDQDEVAVEGLGTRPGGRRGSGYGRSLW</sequence>
<accession>A0A3N4L8H0</accession>
<feature type="compositionally biased region" description="Polar residues" evidence="1">
    <location>
        <begin position="84"/>
        <end position="98"/>
    </location>
</feature>
<dbReference type="Proteomes" id="UP000277580">
    <property type="component" value="Unassembled WGS sequence"/>
</dbReference>
<dbReference type="AlphaFoldDB" id="A0A3N4L8H0"/>
<feature type="compositionally biased region" description="Polar residues" evidence="1">
    <location>
        <begin position="126"/>
        <end position="143"/>
    </location>
</feature>
<name>A0A3N4L8H0_9PEZI</name>
<protein>
    <submittedName>
        <fullName evidence="2">Uncharacterized protein</fullName>
    </submittedName>
</protein>